<dbReference type="SUPFAM" id="SSF51905">
    <property type="entry name" value="FAD/NAD(P)-binding domain"/>
    <property type="match status" value="1"/>
</dbReference>
<dbReference type="EMBL" id="MLJW01000189">
    <property type="protein sequence ID" value="OIQ94302.1"/>
    <property type="molecule type" value="Genomic_DNA"/>
</dbReference>
<accession>A0A1J5RDY0</accession>
<dbReference type="Pfam" id="PF01266">
    <property type="entry name" value="DAO"/>
    <property type="match status" value="1"/>
</dbReference>
<dbReference type="InterPro" id="IPR036188">
    <property type="entry name" value="FAD/NAD-bd_sf"/>
</dbReference>
<evidence type="ECO:0000259" key="7">
    <source>
        <dbReference type="Pfam" id="PF05199"/>
    </source>
</evidence>
<dbReference type="InterPro" id="IPR006076">
    <property type="entry name" value="FAD-dep_OxRdtase"/>
</dbReference>
<evidence type="ECO:0000256" key="2">
    <source>
        <dbReference type="ARBA" id="ARBA00010790"/>
    </source>
</evidence>
<dbReference type="Gene3D" id="3.50.50.60">
    <property type="entry name" value="FAD/NAD(P)-binding domain"/>
    <property type="match status" value="2"/>
</dbReference>
<sequence>MILDANDLPEGAPQEADLCIVGAGAAGIAMALELLDSGLRLLLLESGGFGAEADSQALYAGAVADPALHSPLDTYRERRYGGSTTLWGGRSMPFDPIDFEARDYIAHSGWPIAFEDLAPYYPRANRIAEAGAYAYRAGQAFTRPLPPMIEGFASADLGTDTLERFSCPTDFGRRYRHKLEAAANCRLLLHANVTRIALAADGGAVDHLDVATLAGRRFQVRAGHVVLAAGGLENARLLLASRDVQAAGVGNGHDLVGRYYMCHMAGTIGALRFTRPVWHGYDIADDGTYCRRRIALSPEAQRRLRAGNVIARLHHPRIIDPAHRNGVLSMLYLARMFIPYEYAKRLDGEVRLGLIPQARHLWNVLADMPGTAAFLWHLLRDRRLAERKFPSIIIRSKANLYSLDVHGEQEPNPDSRLTLERETDALGMPRLKADWRYSRQDIASIATMLEVLARDVAACGVGRFTYDPDSVEHEMTRYGAYGGHHIGTTRMAASPRQGVVDAHCAVHGLPNLHVAGSSVFPTSGQANPTLTAVALGLRLADRLKSLAAPSPVSVGLPYTNRSMN</sequence>
<comment type="cofactor">
    <cofactor evidence="1">
        <name>FAD</name>
        <dbReference type="ChEBI" id="CHEBI:57692"/>
    </cofactor>
</comment>
<dbReference type="InterPro" id="IPR007867">
    <property type="entry name" value="GMC_OxRtase_C"/>
</dbReference>
<evidence type="ECO:0000256" key="5">
    <source>
        <dbReference type="ARBA" id="ARBA00023002"/>
    </source>
</evidence>
<evidence type="ECO:0000256" key="3">
    <source>
        <dbReference type="ARBA" id="ARBA00022630"/>
    </source>
</evidence>
<keyword evidence="5 8" id="KW-0560">Oxidoreductase</keyword>
<dbReference type="Pfam" id="PF05199">
    <property type="entry name" value="GMC_oxred_C"/>
    <property type="match status" value="1"/>
</dbReference>
<evidence type="ECO:0000256" key="1">
    <source>
        <dbReference type="ARBA" id="ARBA00001974"/>
    </source>
</evidence>
<proteinExistence type="inferred from homology"/>
<dbReference type="GO" id="GO:0016614">
    <property type="term" value="F:oxidoreductase activity, acting on CH-OH group of donors"/>
    <property type="evidence" value="ECO:0007669"/>
    <property type="project" value="InterPro"/>
</dbReference>
<reference evidence="8" key="1">
    <citation type="submission" date="2016-10" db="EMBL/GenBank/DDBJ databases">
        <title>Sequence of Gallionella enrichment culture.</title>
        <authorList>
            <person name="Poehlein A."/>
            <person name="Muehling M."/>
            <person name="Daniel R."/>
        </authorList>
    </citation>
    <scope>NUCLEOTIDE SEQUENCE</scope>
</reference>
<dbReference type="PANTHER" id="PTHR42784">
    <property type="entry name" value="PYRANOSE 2-OXIDASE"/>
    <property type="match status" value="1"/>
</dbReference>
<name>A0A1J5RDY0_9ZZZZ</name>
<dbReference type="PANTHER" id="PTHR42784:SF1">
    <property type="entry name" value="PYRANOSE 2-OXIDASE"/>
    <property type="match status" value="1"/>
</dbReference>
<comment type="similarity">
    <text evidence="2">Belongs to the GMC oxidoreductase family.</text>
</comment>
<dbReference type="InterPro" id="IPR051473">
    <property type="entry name" value="P2Ox-like"/>
</dbReference>
<gene>
    <name evidence="8" type="primary">fdhL_5</name>
    <name evidence="8" type="ORF">GALL_237320</name>
</gene>
<keyword evidence="3" id="KW-0285">Flavoprotein</keyword>
<dbReference type="EC" id="1.1.99.11" evidence="8"/>
<dbReference type="AlphaFoldDB" id="A0A1J5RDY0"/>
<evidence type="ECO:0000259" key="6">
    <source>
        <dbReference type="Pfam" id="PF01266"/>
    </source>
</evidence>
<evidence type="ECO:0000256" key="4">
    <source>
        <dbReference type="ARBA" id="ARBA00022827"/>
    </source>
</evidence>
<feature type="domain" description="Glucose-methanol-choline oxidoreductase C-terminal" evidence="7">
    <location>
        <begin position="411"/>
        <end position="536"/>
    </location>
</feature>
<feature type="domain" description="FAD dependent oxidoreductase" evidence="6">
    <location>
        <begin position="17"/>
        <end position="293"/>
    </location>
</feature>
<organism evidence="8">
    <name type="scientific">mine drainage metagenome</name>
    <dbReference type="NCBI Taxonomy" id="410659"/>
    <lineage>
        <taxon>unclassified sequences</taxon>
        <taxon>metagenomes</taxon>
        <taxon>ecological metagenomes</taxon>
    </lineage>
</organism>
<comment type="caution">
    <text evidence="8">The sequence shown here is derived from an EMBL/GenBank/DDBJ whole genome shotgun (WGS) entry which is preliminary data.</text>
</comment>
<protein>
    <submittedName>
        <fullName evidence="8">Fructose dehydrogenase large subunit</fullName>
        <ecNumber evidence="8">1.1.99.11</ecNumber>
    </submittedName>
</protein>
<evidence type="ECO:0000313" key="8">
    <source>
        <dbReference type="EMBL" id="OIQ94302.1"/>
    </source>
</evidence>
<keyword evidence="4" id="KW-0274">FAD</keyword>